<name>A0A835B4X4_9POAL</name>
<gene>
    <name evidence="1" type="ORF">HU200_042531</name>
</gene>
<evidence type="ECO:0000313" key="1">
    <source>
        <dbReference type="EMBL" id="KAF8687938.1"/>
    </source>
</evidence>
<organism evidence="1 2">
    <name type="scientific">Digitaria exilis</name>
    <dbReference type="NCBI Taxonomy" id="1010633"/>
    <lineage>
        <taxon>Eukaryota</taxon>
        <taxon>Viridiplantae</taxon>
        <taxon>Streptophyta</taxon>
        <taxon>Embryophyta</taxon>
        <taxon>Tracheophyta</taxon>
        <taxon>Spermatophyta</taxon>
        <taxon>Magnoliopsida</taxon>
        <taxon>Liliopsida</taxon>
        <taxon>Poales</taxon>
        <taxon>Poaceae</taxon>
        <taxon>PACMAD clade</taxon>
        <taxon>Panicoideae</taxon>
        <taxon>Panicodae</taxon>
        <taxon>Paniceae</taxon>
        <taxon>Anthephorinae</taxon>
        <taxon>Digitaria</taxon>
    </lineage>
</organism>
<comment type="caution">
    <text evidence="1">The sequence shown here is derived from an EMBL/GenBank/DDBJ whole genome shotgun (WGS) entry which is preliminary data.</text>
</comment>
<proteinExistence type="predicted"/>
<evidence type="ECO:0000313" key="2">
    <source>
        <dbReference type="Proteomes" id="UP000636709"/>
    </source>
</evidence>
<sequence length="160" mass="18630">MVLYYRYGYGSPRFQEIAQGFHPREIPWSVARGGVGVAVKNVKHYLAKMDKAVNYDYYCDDELRYTRFKSPFDRRPIVGRRTRHRKNEGKRTLRLVGDSTADYTAMVRGSYLTLICYVRRMHLVISTAMTGRTRCRRTVRDIIVAELVNNCESFVDAACE</sequence>
<dbReference type="OrthoDB" id="580641at2759"/>
<dbReference type="AlphaFoldDB" id="A0A835B4X4"/>
<accession>A0A835B4X4</accession>
<reference evidence="1" key="1">
    <citation type="submission" date="2020-07" db="EMBL/GenBank/DDBJ databases">
        <title>Genome sequence and genetic diversity analysis of an under-domesticated orphan crop, white fonio (Digitaria exilis).</title>
        <authorList>
            <person name="Bennetzen J.L."/>
            <person name="Chen S."/>
            <person name="Ma X."/>
            <person name="Wang X."/>
            <person name="Yssel A.E.J."/>
            <person name="Chaluvadi S.R."/>
            <person name="Johnson M."/>
            <person name="Gangashetty P."/>
            <person name="Hamidou F."/>
            <person name="Sanogo M.D."/>
            <person name="Zwaenepoel A."/>
            <person name="Wallace J."/>
            <person name="Van De Peer Y."/>
            <person name="Van Deynze A."/>
        </authorList>
    </citation>
    <scope>NUCLEOTIDE SEQUENCE</scope>
    <source>
        <tissue evidence="1">Leaves</tissue>
    </source>
</reference>
<dbReference type="Proteomes" id="UP000636709">
    <property type="component" value="Unassembled WGS sequence"/>
</dbReference>
<keyword evidence="2" id="KW-1185">Reference proteome</keyword>
<protein>
    <submittedName>
        <fullName evidence="1">Uncharacterized protein</fullName>
    </submittedName>
</protein>
<dbReference type="EMBL" id="JACEFO010002052">
    <property type="protein sequence ID" value="KAF8687938.1"/>
    <property type="molecule type" value="Genomic_DNA"/>
</dbReference>